<dbReference type="Proteomes" id="UP000031327">
    <property type="component" value="Unassembled WGS sequence"/>
</dbReference>
<dbReference type="Gene3D" id="2.40.50.100">
    <property type="match status" value="1"/>
</dbReference>
<sequence length="422" mass="46851">MIKGTQSQDEVIAPSTRSSKLKFVVSAVFMTLITVVSIPAISQWYSGIKTVSYAQLVTAKVIKKDLVRDVSVSGRLVAANAPQVYSPEPGQATLLVKPGDKVEQDALLATIHSPELDAQIDQQSSLLAQLQLESNRGLLADDEAQLELERSLDEATVRLNAAQREQRRSKESYDKQVISELDFARSKDTLLEAQLMHKHAQKRVTMAKKRLDFEAQTRALSVQRQTQILDELKRRQRALEVRAPVAGVVGSWLVQQKEQVADAQALMTIVDLSEYEAELQVPEFYADDLGIGLNVEISLGGQSYQGAVSSVSPEIQQNQVAVRVKIDANSDLKLRQNQRVNGRIEFEKKAQVLQVKRGPFLSSFGGKQAFVIQDKMAQLRDIKIGVSSVDYVELISGVQEGEEIIISDYDAFNQSQIFKISK</sequence>
<reference evidence="5" key="1">
    <citation type="journal article" date="2014" name="Science">
        <title>Marine tubeworm metamorphosis induced by arrays of bacterial phage tail-like structures.</title>
        <authorList>
            <person name="Shikuma N.J."/>
            <person name="Pilhofer M."/>
            <person name="Weiss G.L."/>
            <person name="Hadfield M.G."/>
            <person name="Jensen G.J."/>
            <person name="Newman D.K."/>
        </authorList>
    </citation>
    <scope>NUCLEOTIDE SEQUENCE</scope>
    <source>
        <strain evidence="5">HI1</strain>
    </source>
</reference>
<dbReference type="PANTHER" id="PTHR32347:SF14">
    <property type="entry name" value="EFFLUX SYSTEM COMPONENT YKNX-RELATED"/>
    <property type="match status" value="1"/>
</dbReference>
<evidence type="ECO:0000313" key="7">
    <source>
        <dbReference type="Proteomes" id="UP000031327"/>
    </source>
</evidence>
<keyword evidence="2 3" id="KW-0175">Coiled coil</keyword>
<evidence type="ECO:0000256" key="2">
    <source>
        <dbReference type="ARBA" id="ARBA00023054"/>
    </source>
</evidence>
<proteinExistence type="predicted"/>
<dbReference type="GO" id="GO:0030313">
    <property type="term" value="C:cell envelope"/>
    <property type="evidence" value="ECO:0007669"/>
    <property type="project" value="UniProtKB-SubCell"/>
</dbReference>
<keyword evidence="4" id="KW-0472">Membrane</keyword>
<name>A0A023PZG6_9GAMM</name>
<protein>
    <submittedName>
        <fullName evidence="5">ABC transporter permease</fullName>
    </submittedName>
    <submittedName>
        <fullName evidence="6">RND transporter</fullName>
    </submittedName>
</protein>
<dbReference type="Gene3D" id="2.40.30.170">
    <property type="match status" value="1"/>
</dbReference>
<keyword evidence="4" id="KW-1133">Transmembrane helix</keyword>
<dbReference type="AlphaFoldDB" id="A0A023PZG6"/>
<evidence type="ECO:0000256" key="3">
    <source>
        <dbReference type="SAM" id="Coils"/>
    </source>
</evidence>
<keyword evidence="4" id="KW-0812">Transmembrane</keyword>
<dbReference type="Gene3D" id="1.10.287.470">
    <property type="entry name" value="Helix hairpin bin"/>
    <property type="match status" value="1"/>
</dbReference>
<evidence type="ECO:0000256" key="4">
    <source>
        <dbReference type="SAM" id="Phobius"/>
    </source>
</evidence>
<accession>A0A023PZG6</accession>
<feature type="coiled-coil region" evidence="3">
    <location>
        <begin position="145"/>
        <end position="172"/>
    </location>
</feature>
<dbReference type="PANTHER" id="PTHR32347">
    <property type="entry name" value="EFFLUX SYSTEM COMPONENT YKNX-RELATED"/>
    <property type="match status" value="1"/>
</dbReference>
<dbReference type="OrthoDB" id="5752864at2"/>
<reference evidence="6 7" key="2">
    <citation type="submission" date="2014-12" db="EMBL/GenBank/DDBJ databases">
        <title>Draft Genome Sequence of Pseudoalteromonas luteoviolacea HI1.</title>
        <authorList>
            <person name="Asahina A.Y."/>
            <person name="Hadfield M.G."/>
        </authorList>
    </citation>
    <scope>NUCLEOTIDE SEQUENCE [LARGE SCALE GENOMIC DNA]</scope>
    <source>
        <strain evidence="6 7">HI1</strain>
    </source>
</reference>
<dbReference type="Gene3D" id="2.40.420.20">
    <property type="match status" value="1"/>
</dbReference>
<dbReference type="RefSeq" id="WP_039610613.1">
    <property type="nucleotide sequence ID" value="NZ_JWIC01000007.1"/>
</dbReference>
<dbReference type="EMBL" id="KF724688">
    <property type="protein sequence ID" value="AHX39940.1"/>
    <property type="molecule type" value="Genomic_DNA"/>
</dbReference>
<evidence type="ECO:0000313" key="5">
    <source>
        <dbReference type="EMBL" id="AHX39940.1"/>
    </source>
</evidence>
<feature type="transmembrane region" description="Helical" evidence="4">
    <location>
        <begin position="21"/>
        <end position="45"/>
    </location>
</feature>
<evidence type="ECO:0000256" key="1">
    <source>
        <dbReference type="ARBA" id="ARBA00004196"/>
    </source>
</evidence>
<comment type="subcellular location">
    <subcellularLocation>
        <location evidence="1">Cell envelope</location>
    </subcellularLocation>
</comment>
<evidence type="ECO:0000313" key="6">
    <source>
        <dbReference type="EMBL" id="KID56041.1"/>
    </source>
</evidence>
<gene>
    <name evidence="6" type="ORF">JF50_17180</name>
</gene>
<organism evidence="5">
    <name type="scientific">Pseudoalteromonas luteoviolacea</name>
    <dbReference type="NCBI Taxonomy" id="43657"/>
    <lineage>
        <taxon>Bacteria</taxon>
        <taxon>Pseudomonadati</taxon>
        <taxon>Pseudomonadota</taxon>
        <taxon>Gammaproteobacteria</taxon>
        <taxon>Alteromonadales</taxon>
        <taxon>Pseudoalteromonadaceae</taxon>
        <taxon>Pseudoalteromonas</taxon>
    </lineage>
</organism>
<dbReference type="InterPro" id="IPR050465">
    <property type="entry name" value="UPF0194_transport"/>
</dbReference>
<dbReference type="EMBL" id="JWIC01000007">
    <property type="protein sequence ID" value="KID56041.1"/>
    <property type="molecule type" value="Genomic_DNA"/>
</dbReference>